<evidence type="ECO:0000256" key="4">
    <source>
        <dbReference type="ARBA" id="ARBA00004555"/>
    </source>
</evidence>
<evidence type="ECO:0000256" key="17">
    <source>
        <dbReference type="SAM" id="Phobius"/>
    </source>
</evidence>
<dbReference type="HOGENOM" id="CLU_010468_3_1_1"/>
<reference evidence="20 21" key="4">
    <citation type="journal article" date="2013" name="Nature">
        <title>The zebrafish reference genome sequence and its relationship to the human genome.</title>
        <authorList>
            <consortium name="Genome Reference Consortium Zebrafish"/>
            <person name="Howe K."/>
            <person name="Clark M.D."/>
            <person name="Torroja C.F."/>
            <person name="Torrance J."/>
            <person name="Berthelot C."/>
            <person name="Muffato M."/>
            <person name="Collins J.E."/>
            <person name="Humphray S."/>
            <person name="McLaren K."/>
            <person name="Matthews L."/>
            <person name="McLaren S."/>
            <person name="Sealy I."/>
            <person name="Caccamo M."/>
            <person name="Churcher C."/>
            <person name="Scott C."/>
            <person name="Barrett J.C."/>
            <person name="Koch R."/>
            <person name="Rauch G.J."/>
            <person name="White S."/>
            <person name="Chow W."/>
            <person name="Kilian B."/>
            <person name="Quintais L.T."/>
            <person name="Guerra-Assuncao J.A."/>
            <person name="Zhou Y."/>
            <person name="Gu Y."/>
            <person name="Yen J."/>
            <person name="Vogel J.H."/>
            <person name="Eyre T."/>
            <person name="Redmond S."/>
            <person name="Banerjee R."/>
            <person name="Chi J."/>
            <person name="Fu B."/>
            <person name="Langley E."/>
            <person name="Maguire S.F."/>
            <person name="Laird G.K."/>
            <person name="Lloyd D."/>
            <person name="Kenyon E."/>
            <person name="Donaldson S."/>
            <person name="Sehra H."/>
            <person name="Almeida-King J."/>
            <person name="Loveland J."/>
            <person name="Trevanion S."/>
            <person name="Jones M."/>
            <person name="Quail M."/>
            <person name="Willey D."/>
            <person name="Hunt A."/>
            <person name="Burton J."/>
            <person name="Sims S."/>
            <person name="McLay K."/>
            <person name="Plumb B."/>
            <person name="Davis J."/>
            <person name="Clee C."/>
            <person name="Oliver K."/>
            <person name="Clark R."/>
            <person name="Riddle C."/>
            <person name="Elliot D."/>
            <person name="Eliott D."/>
            <person name="Threadgold G."/>
            <person name="Harden G."/>
            <person name="Ware D."/>
            <person name="Begum S."/>
            <person name="Mortimore B."/>
            <person name="Mortimer B."/>
            <person name="Kerry G."/>
            <person name="Heath P."/>
            <person name="Phillimore B."/>
            <person name="Tracey A."/>
            <person name="Corby N."/>
            <person name="Dunn M."/>
            <person name="Johnson C."/>
            <person name="Wood J."/>
            <person name="Clark S."/>
            <person name="Pelan S."/>
            <person name="Griffiths G."/>
            <person name="Smith M."/>
            <person name="Glithero R."/>
            <person name="Howden P."/>
            <person name="Barker N."/>
            <person name="Lloyd C."/>
            <person name="Stevens C."/>
            <person name="Harley J."/>
            <person name="Holt K."/>
            <person name="Panagiotidis G."/>
            <person name="Lovell J."/>
            <person name="Beasley H."/>
            <person name="Henderson C."/>
            <person name="Gordon D."/>
            <person name="Auger K."/>
            <person name="Wright D."/>
            <person name="Collins J."/>
            <person name="Raisen C."/>
            <person name="Dyer L."/>
            <person name="Leung K."/>
            <person name="Robertson L."/>
            <person name="Ambridge K."/>
            <person name="Leongamornlert D."/>
            <person name="McGuire S."/>
            <person name="Gilderthorp R."/>
            <person name="Griffiths C."/>
            <person name="Manthravadi D."/>
            <person name="Nichol S."/>
            <person name="Barker G."/>
            <person name="Whitehead S."/>
            <person name="Kay M."/>
            <person name="Brown J."/>
            <person name="Murnane C."/>
            <person name="Gray E."/>
            <person name="Humphries M."/>
            <person name="Sycamore N."/>
            <person name="Barker D."/>
            <person name="Saunders D."/>
            <person name="Wallis J."/>
            <person name="Babbage A."/>
            <person name="Hammond S."/>
            <person name="Mashreghi-Mohammadi M."/>
            <person name="Barr L."/>
            <person name="Martin S."/>
            <person name="Wray P."/>
            <person name="Ellington A."/>
            <person name="Matthews N."/>
            <person name="Ellwood M."/>
            <person name="Woodmansey R."/>
            <person name="Clark G."/>
            <person name="Cooper J."/>
            <person name="Cooper J."/>
            <person name="Tromans A."/>
            <person name="Grafham D."/>
            <person name="Skuce C."/>
            <person name="Pandian R."/>
            <person name="Andrews R."/>
            <person name="Harrison E."/>
            <person name="Kimberley A."/>
            <person name="Garnett J."/>
            <person name="Fosker N."/>
            <person name="Hall R."/>
            <person name="Garner P."/>
            <person name="Kelly D."/>
            <person name="Bird C."/>
            <person name="Palmer S."/>
            <person name="Gehring I."/>
            <person name="Berger A."/>
            <person name="Dooley C.M."/>
            <person name="Ersan-Urun Z."/>
            <person name="Eser C."/>
            <person name="Geiger H."/>
            <person name="Geisler M."/>
            <person name="Karotki L."/>
            <person name="Kirn A."/>
            <person name="Konantz J."/>
            <person name="Konantz M."/>
            <person name="Oberlander M."/>
            <person name="Rudolph-Geiger S."/>
            <person name="Teucke M."/>
            <person name="Lanz C."/>
            <person name="Raddatz G."/>
            <person name="Osoegawa K."/>
            <person name="Zhu B."/>
            <person name="Rapp A."/>
            <person name="Widaa S."/>
            <person name="Langford C."/>
            <person name="Yang F."/>
            <person name="Schuster S.C."/>
            <person name="Carter N.P."/>
            <person name="Harrow J."/>
            <person name="Ning Z."/>
            <person name="Herrero J."/>
            <person name="Searle S.M."/>
            <person name="Enright A."/>
            <person name="Geisler R."/>
            <person name="Plasterk R.H."/>
            <person name="Lee C."/>
            <person name="Westerfield M."/>
            <person name="de Jong P.J."/>
            <person name="Zon L.I."/>
            <person name="Postlethwait J.H."/>
            <person name="Nusslein-Volhard C."/>
            <person name="Hubbard T.J."/>
            <person name="Roest Crollius H."/>
            <person name="Rogers J."/>
            <person name="Stemple D.L."/>
        </authorList>
    </citation>
    <scope>NUCLEOTIDE SEQUENCE [LARGE SCALE GENOMIC DNA]</scope>
    <source>
        <strain evidence="20">Tuebingen</strain>
    </source>
</reference>
<dbReference type="Pfam" id="PF04548">
    <property type="entry name" value="AIG1"/>
    <property type="match status" value="1"/>
</dbReference>
<evidence type="ECO:0000256" key="5">
    <source>
        <dbReference type="ARBA" id="ARBA00008535"/>
    </source>
</evidence>
<dbReference type="GO" id="GO:0005739">
    <property type="term" value="C:mitochondrion"/>
    <property type="evidence" value="ECO:0007669"/>
    <property type="project" value="UniProtKB-SubCell"/>
</dbReference>
<dbReference type="SUPFAM" id="SSF52540">
    <property type="entry name" value="P-loop containing nucleoside triphosphate hydrolases"/>
    <property type="match status" value="1"/>
</dbReference>
<evidence type="ECO:0000256" key="15">
    <source>
        <dbReference type="ARBA" id="ARBA00077278"/>
    </source>
</evidence>
<dbReference type="GO" id="GO:0005829">
    <property type="term" value="C:cytosol"/>
    <property type="evidence" value="ECO:0007669"/>
    <property type="project" value="UniProtKB-SubCell"/>
</dbReference>
<gene>
    <name evidence="19 22 23" type="ORF">zgc:172090</name>
</gene>
<evidence type="ECO:0000256" key="14">
    <source>
        <dbReference type="ARBA" id="ARBA00073539"/>
    </source>
</evidence>
<feature type="transmembrane region" description="Helical" evidence="17">
    <location>
        <begin position="400"/>
        <end position="419"/>
    </location>
</feature>
<feature type="transmembrane region" description="Helical" evidence="17">
    <location>
        <begin position="375"/>
        <end position="394"/>
    </location>
</feature>
<proteinExistence type="evidence at transcript level"/>
<feature type="transmembrane region" description="Helical" evidence="17">
    <location>
        <begin position="302"/>
        <end position="322"/>
    </location>
</feature>
<keyword evidence="12" id="KW-0342">GTP-binding</keyword>
<protein>
    <recommendedName>
        <fullName evidence="14">GTPase IMAP family member 8</fullName>
    </recommendedName>
    <alternativeName>
        <fullName evidence="15">Immune-associated nucleotide-binding protein 9</fullName>
    </alternativeName>
</protein>
<dbReference type="eggNOG" id="ENOG502R7PE">
    <property type="taxonomic scope" value="Eukaryota"/>
</dbReference>
<dbReference type="Gene3D" id="3.40.50.300">
    <property type="entry name" value="P-loop containing nucleotide triphosphate hydrolases"/>
    <property type="match status" value="1"/>
</dbReference>
<evidence type="ECO:0000313" key="22">
    <source>
        <dbReference type="RefSeq" id="NP_001121725.1"/>
    </source>
</evidence>
<dbReference type="PANTHER" id="PTHR10903:SF188">
    <property type="entry name" value="GTPASE IMAP FAMILY MEMBER 2-LIKE-RELATED"/>
    <property type="match status" value="1"/>
</dbReference>
<dbReference type="OrthoDB" id="8918596at2759"/>
<dbReference type="EMBL" id="BX004816">
    <property type="status" value="NOT_ANNOTATED_CDS"/>
    <property type="molecule type" value="Genomic_DNA"/>
</dbReference>
<evidence type="ECO:0000256" key="2">
    <source>
        <dbReference type="ARBA" id="ARBA00004240"/>
    </source>
</evidence>
<evidence type="ECO:0000256" key="1">
    <source>
        <dbReference type="ARBA" id="ARBA00004173"/>
    </source>
</evidence>
<dbReference type="GO" id="GO:0005783">
    <property type="term" value="C:endoplasmic reticulum"/>
    <property type="evidence" value="ECO:0007669"/>
    <property type="project" value="UniProtKB-SubCell"/>
</dbReference>
<dbReference type="GeneID" id="565611"/>
<dbReference type="PaxDb" id="7955-ENSDARP00000102982"/>
<evidence type="ECO:0000313" key="23">
    <source>
        <dbReference type="ZFIN" id="ZDB-GENE-080204-40"/>
    </source>
</evidence>
<feature type="compositionally biased region" description="Basic and acidic residues" evidence="16">
    <location>
        <begin position="212"/>
        <end position="229"/>
    </location>
</feature>
<dbReference type="AGR" id="ZFIN:ZDB-GENE-080204-40"/>
<dbReference type="Proteomes" id="UP000000437">
    <property type="component" value="Chromosome 3"/>
</dbReference>
<name>A8WFZ9_DANRE</name>
<dbReference type="GeneTree" id="ENSGT00940000166743"/>
<organism evidence="19">
    <name type="scientific">Danio rerio</name>
    <name type="common">Zebrafish</name>
    <name type="synonym">Brachydanio rerio</name>
    <dbReference type="NCBI Taxonomy" id="7955"/>
    <lineage>
        <taxon>Eukaryota</taxon>
        <taxon>Metazoa</taxon>
        <taxon>Chordata</taxon>
        <taxon>Craniata</taxon>
        <taxon>Vertebrata</taxon>
        <taxon>Euteleostomi</taxon>
        <taxon>Actinopterygii</taxon>
        <taxon>Neopterygii</taxon>
        <taxon>Teleostei</taxon>
        <taxon>Ostariophysi</taxon>
        <taxon>Cypriniformes</taxon>
        <taxon>Danionidae</taxon>
        <taxon>Danioninae</taxon>
        <taxon>Danio</taxon>
    </lineage>
</organism>
<keyword evidence="17" id="KW-0472">Membrane</keyword>
<evidence type="ECO:0000313" key="19">
    <source>
        <dbReference type="EMBL" id="AAI54522.1"/>
    </source>
</evidence>
<keyword evidence="9" id="KW-0256">Endoplasmic reticulum</keyword>
<dbReference type="InterPro" id="IPR045058">
    <property type="entry name" value="GIMA/IAN/Toc"/>
</dbReference>
<keyword evidence="8" id="KW-0547">Nucleotide-binding</keyword>
<evidence type="ECO:0000256" key="11">
    <source>
        <dbReference type="ARBA" id="ARBA00023128"/>
    </source>
</evidence>
<reference evidence="20" key="3">
    <citation type="submission" date="2012-02" db="UniProtKB">
        <authorList>
            <consortium name="Ensembl"/>
        </authorList>
    </citation>
    <scope>IDENTIFICATION</scope>
    <source>
        <strain evidence="20">Tuebingen</strain>
    </source>
</reference>
<feature type="domain" description="AIG1-type G" evidence="18">
    <location>
        <begin position="14"/>
        <end position="213"/>
    </location>
</feature>
<keyword evidence="21" id="KW-1185">Reference proteome</keyword>
<dbReference type="GO" id="GO:0005525">
    <property type="term" value="F:GTP binding"/>
    <property type="evidence" value="ECO:0007669"/>
    <property type="project" value="UniProtKB-KW"/>
</dbReference>
<evidence type="ECO:0000259" key="18">
    <source>
        <dbReference type="PROSITE" id="PS51720"/>
    </source>
</evidence>
<keyword evidence="11" id="KW-0496">Mitochondrion</keyword>
<reference evidence="22" key="5">
    <citation type="submission" date="2025-04" db="UniProtKB">
        <authorList>
            <consortium name="RefSeq"/>
        </authorList>
    </citation>
    <scope>IDENTIFICATION</scope>
</reference>
<reference evidence="22" key="1">
    <citation type="journal article" date="2002" name="Proc. Natl. Acad. Sci. U.S.A.">
        <title>Generation and initial analysis of more than 15,000 full-length human and mouse cDNA sequences.</title>
        <authorList>
            <consortium name="Mammalian Gene Collection Program Team"/>
            <person name="Strausberg R.L."/>
            <person name="Feingold E.A."/>
            <person name="Grouse L.H."/>
            <person name="Derge J.G."/>
            <person name="Klausner R.D."/>
            <person name="Collins F.S."/>
            <person name="Wagner L."/>
            <person name="Shenmen C.M."/>
            <person name="Schuler G.D."/>
            <person name="Altschul S.F."/>
            <person name="Zeeberg B."/>
            <person name="Buetow K.H."/>
            <person name="Schaefer C.F."/>
            <person name="Bhat N.K."/>
            <person name="Hopkins R.F."/>
            <person name="Jordan H."/>
            <person name="Moore T."/>
            <person name="Max S.I."/>
            <person name="Wang J."/>
            <person name="Hsieh F."/>
            <person name="Diatchenko L."/>
            <person name="Marusina K."/>
            <person name="Farmer A.A."/>
            <person name="Rubin G.M."/>
            <person name="Hong L."/>
            <person name="Stapleton M."/>
            <person name="Soares M.B."/>
            <person name="Bonaldo M.F."/>
            <person name="Casavant T.L."/>
            <person name="Scheetz T.E."/>
            <person name="Brownstein M.J."/>
            <person name="Usdin T.B."/>
            <person name="Toshiyuki S."/>
            <person name="Carninci P."/>
            <person name="Prange C."/>
            <person name="Raha S.S."/>
            <person name="Loquellano N.A."/>
            <person name="Peters G.J."/>
            <person name="Abramson R.D."/>
            <person name="Mullahy S.J."/>
            <person name="Bosak S.A."/>
            <person name="McEwan P.J."/>
            <person name="McKernan K.J."/>
            <person name="Malek J.A."/>
            <person name="Gunaratne P.H."/>
            <person name="Richards S."/>
            <person name="Worley K.C."/>
            <person name="Hale S."/>
            <person name="Garcia A.M."/>
            <person name="Gay L.J."/>
            <person name="Hulyk S.W."/>
            <person name="Villalon D.K."/>
            <person name="Muzny D.M."/>
            <person name="Sodergren E.J."/>
            <person name="Lu X."/>
            <person name="Gibbs R.A."/>
            <person name="Fahey J."/>
            <person name="Helton E."/>
            <person name="Ketteman M."/>
            <person name="Madan A."/>
            <person name="Rodrigues S."/>
            <person name="Sanchez A."/>
            <person name="Whiting M."/>
            <person name="Madan A."/>
            <person name="Young A.C."/>
            <person name="Shevchenko Y."/>
            <person name="Bouffard G.G."/>
            <person name="Blakesley R.W."/>
            <person name="Touchman J.W."/>
            <person name="Green E.D."/>
            <person name="Dickson M.C."/>
            <person name="Rodriguez A.C."/>
            <person name="Grimwood J."/>
            <person name="Schmutz J."/>
            <person name="Myers R.M."/>
            <person name="Butterfield Y.S."/>
            <person name="Krzywinski M.I."/>
            <person name="Skalska U."/>
            <person name="Smailus D.E."/>
            <person name="Schnerch A."/>
            <person name="Schein J.E."/>
            <person name="Jones S.J."/>
            <person name="Marra M.A."/>
        </authorList>
    </citation>
    <scope>NUCLEOTIDE SEQUENCE</scope>
</reference>
<evidence type="ECO:0000256" key="3">
    <source>
        <dbReference type="ARBA" id="ARBA00004514"/>
    </source>
</evidence>
<dbReference type="AlphaFoldDB" id="A8WFZ9"/>
<dbReference type="OMA" id="YHEFNIK"/>
<feature type="transmembrane region" description="Helical" evidence="17">
    <location>
        <begin position="328"/>
        <end position="354"/>
    </location>
</feature>
<evidence type="ECO:0000256" key="6">
    <source>
        <dbReference type="ARBA" id="ARBA00022490"/>
    </source>
</evidence>
<reference evidence="19" key="2">
    <citation type="submission" date="2007-11" db="EMBL/GenBank/DDBJ databases">
        <authorList>
            <consortium name="NIH - Zebrafish Gene Collection (ZGC) project"/>
        </authorList>
    </citation>
    <scope>NUCLEOTIDE SEQUENCE [LARGE SCALE MRNA]</scope>
    <source>
        <tissue evidence="19">Whole</tissue>
    </source>
</reference>
<dbReference type="SMR" id="A8WFZ9"/>
<evidence type="ECO:0000256" key="9">
    <source>
        <dbReference type="ARBA" id="ARBA00022824"/>
    </source>
</evidence>
<evidence type="ECO:0000256" key="8">
    <source>
        <dbReference type="ARBA" id="ARBA00022741"/>
    </source>
</evidence>
<comment type="similarity">
    <text evidence="5">Belongs to the TRAFAC class TrmE-Era-EngA-EngB-Septin-like GTPase superfamily. AIG1/Toc34/Toc159-like paraseptin GTPase family. IAN subfamily.</text>
</comment>
<dbReference type="KEGG" id="dre:565611"/>
<evidence type="ECO:0000256" key="10">
    <source>
        <dbReference type="ARBA" id="ARBA00023034"/>
    </source>
</evidence>
<accession>A8WFZ9</accession>
<keyword evidence="17" id="KW-1133">Transmembrane helix</keyword>
<sequence>MSLSKETNDPQFMEQNTVLLLIGKSGCGKSSTGNIMFNSSVFESRISSSSVTRVSQTHTASVNNRSVMVVDTPDFRYSTHADFDSDSELKRALQLCVSGAHVILLFLPLSTFTEQEQEFIHWFEQKFGAEALRFTLVLFTHADKPHMRTLAELIRGNTQLSDFINRCGRRYHEFNIKAPANRRQVTELMEKVERLVSENTHSFYTLEMMEDEEKRRKEEERREKEKKERERQITLERVRRETEIRARREYEEAKQWQEEEKKKEREHQITLERVRRETEIRVRREYEEEQKKERKKLFKQITLKRLCVIAAFSVVSGLVLMSKKDSSLWMFMCGFITGGSAATAGVGCGFLCRLMWKSSFFSSSPHERPSVFRYFLLKTSGVVCGLAVGAAIGQFVGRNLLLVTFINGLAGAAGAWTALQRGW</sequence>
<dbReference type="InterPro" id="IPR027417">
    <property type="entry name" value="P-loop_NTPase"/>
</dbReference>
<dbReference type="PROSITE" id="PS51720">
    <property type="entry name" value="G_AIG1"/>
    <property type="match status" value="1"/>
</dbReference>
<comment type="function">
    <text evidence="13">Exerts an anti-apoptotic effect in the immune system and is involved in responses to infections.</text>
</comment>
<keyword evidence="7" id="KW-0677">Repeat</keyword>
<evidence type="ECO:0000256" key="7">
    <source>
        <dbReference type="ARBA" id="ARBA00022737"/>
    </source>
</evidence>
<dbReference type="Bgee" id="ENSDARG00000075626">
    <property type="expression patterns" value="Expressed in spleen and 8 other cell types or tissues"/>
</dbReference>
<keyword evidence="10" id="KW-0333">Golgi apparatus</keyword>
<comment type="subcellular location">
    <subcellularLocation>
        <location evidence="3">Cytoplasm</location>
        <location evidence="3">Cytosol</location>
    </subcellularLocation>
    <subcellularLocation>
        <location evidence="2">Endoplasmic reticulum</location>
    </subcellularLocation>
    <subcellularLocation>
        <location evidence="4">Golgi apparatus</location>
    </subcellularLocation>
    <subcellularLocation>
        <location evidence="1">Mitochondrion</location>
    </subcellularLocation>
</comment>
<evidence type="ECO:0000256" key="12">
    <source>
        <dbReference type="ARBA" id="ARBA00023134"/>
    </source>
</evidence>
<evidence type="ECO:0000313" key="20">
    <source>
        <dbReference type="Ensembl" id="ENSDARP00000102982"/>
    </source>
</evidence>
<dbReference type="RefSeq" id="NP_001121725.1">
    <property type="nucleotide sequence ID" value="NM_001128253.1"/>
</dbReference>
<dbReference type="InterPro" id="IPR006703">
    <property type="entry name" value="G_AIG1"/>
</dbReference>
<dbReference type="ZFIN" id="ZDB-GENE-080204-40">
    <property type="gene designation" value="zgc:172090"/>
</dbReference>
<evidence type="ECO:0000313" key="21">
    <source>
        <dbReference type="Proteomes" id="UP000000437"/>
    </source>
</evidence>
<keyword evidence="6" id="KW-0963">Cytoplasm</keyword>
<dbReference type="PANTHER" id="PTHR10903">
    <property type="entry name" value="GTPASE, IMAP FAMILY MEMBER-RELATED"/>
    <property type="match status" value="1"/>
</dbReference>
<accession>A0A8M1NH93</accession>
<evidence type="ECO:0000256" key="16">
    <source>
        <dbReference type="SAM" id="MobiDB-lite"/>
    </source>
</evidence>
<feature type="region of interest" description="Disordered" evidence="16">
    <location>
        <begin position="209"/>
        <end position="229"/>
    </location>
</feature>
<keyword evidence="17" id="KW-0812">Transmembrane</keyword>
<dbReference type="Ensembl" id="ENSDART00000111174.4">
    <property type="protein sequence ID" value="ENSDARP00000102982.3"/>
    <property type="gene ID" value="ENSDARG00000075626.4"/>
</dbReference>
<dbReference type="FunFam" id="3.40.50.300:FF:000536">
    <property type="entry name" value="GTPase IMAP family member 8"/>
    <property type="match status" value="1"/>
</dbReference>
<evidence type="ECO:0000256" key="13">
    <source>
        <dbReference type="ARBA" id="ARBA00056809"/>
    </source>
</evidence>
<dbReference type="GO" id="GO:0005794">
    <property type="term" value="C:Golgi apparatus"/>
    <property type="evidence" value="ECO:0007669"/>
    <property type="project" value="UniProtKB-SubCell"/>
</dbReference>
<dbReference type="EMBL" id="BC154521">
    <property type="protein sequence ID" value="AAI54522.1"/>
    <property type="molecule type" value="mRNA"/>
</dbReference>